<organism evidence="1 2">
    <name type="scientific">Paenibacillus endophyticus</name>
    <dbReference type="NCBI Taxonomy" id="1294268"/>
    <lineage>
        <taxon>Bacteria</taxon>
        <taxon>Bacillati</taxon>
        <taxon>Bacillota</taxon>
        <taxon>Bacilli</taxon>
        <taxon>Bacillales</taxon>
        <taxon>Paenibacillaceae</taxon>
        <taxon>Paenibacillus</taxon>
    </lineage>
</organism>
<evidence type="ECO:0000313" key="2">
    <source>
        <dbReference type="Proteomes" id="UP000518605"/>
    </source>
</evidence>
<comment type="caution">
    <text evidence="1">The sequence shown here is derived from an EMBL/GenBank/DDBJ whole genome shotgun (WGS) entry which is preliminary data.</text>
</comment>
<gene>
    <name evidence="1" type="ORF">FHS16_000966</name>
</gene>
<evidence type="ECO:0000313" key="1">
    <source>
        <dbReference type="EMBL" id="MBB3150932.1"/>
    </source>
</evidence>
<keyword evidence="2" id="KW-1185">Reference proteome</keyword>
<accession>A0A7W5C482</accession>
<proteinExistence type="predicted"/>
<reference evidence="1 2" key="1">
    <citation type="submission" date="2020-08" db="EMBL/GenBank/DDBJ databases">
        <title>Genomic Encyclopedia of Type Strains, Phase III (KMG-III): the genomes of soil and plant-associated and newly described type strains.</title>
        <authorList>
            <person name="Whitman W."/>
        </authorList>
    </citation>
    <scope>NUCLEOTIDE SEQUENCE [LARGE SCALE GENOMIC DNA]</scope>
    <source>
        <strain evidence="1 2">CECT 8234</strain>
    </source>
</reference>
<dbReference type="RefSeq" id="WP_183559357.1">
    <property type="nucleotide sequence ID" value="NZ_CBCSLB010000009.1"/>
</dbReference>
<protein>
    <submittedName>
        <fullName evidence="1">Uncharacterized protein</fullName>
    </submittedName>
</protein>
<dbReference type="Proteomes" id="UP000518605">
    <property type="component" value="Unassembled WGS sequence"/>
</dbReference>
<sequence length="543" mass="61047">MSYIARQNEIMLRIAAAAQQLPVLSSGLWFHHDIRDNFYYASYLFAAAENQQGQVSIGSAAAKQTAEAVLLAVLNLQDKEQGSATYGHWPLNLGADPREAAPNPLPVELMGSLMAYFVNRYGSRLSMPLQEAFASALKHVYQSRFYLQTNVFGHHDAKYTSAKLIFGQLFDDSALLEDGARNLKRTLAHIRSQGMSEYNSLPWFWHWVQAFTCAWQLINDRSIKQELADMLDFLWLERASFYLKGAFVGAHCRAQRHDIPLDSNVLHDYVQFGDFALPAVMPRTEYAGFLFYEASSGTRSIAMNRTEPAEVKKRIAKQAEAGASTLHSYAYITNDYAAGGMWERSSEFDNEQHRWDISLPLSKQAGVNQAYFFHPSDLNAKEDPRHQTGHSEVLFYRNTIMALYSIPNGTLDRICGILPPIEWLQEPGMLLGRSKQVYFVVYSMQPCELERESDRVSVSSSGQHNGVVIEVIGAEEAQLRGLNGFEAFASAARSRKPEWSAVDSLNVRYITGDHVELMLDMDGNGGAERNINGQAVDFTQYTI</sequence>
<dbReference type="AlphaFoldDB" id="A0A7W5C482"/>
<name>A0A7W5C482_9BACL</name>
<dbReference type="EMBL" id="JACHXW010000002">
    <property type="protein sequence ID" value="MBB3150932.1"/>
    <property type="molecule type" value="Genomic_DNA"/>
</dbReference>